<dbReference type="InterPro" id="IPR001806">
    <property type="entry name" value="Small_GTPase"/>
</dbReference>
<evidence type="ECO:0000313" key="4">
    <source>
        <dbReference type="EMBL" id="VFK67825.1"/>
    </source>
</evidence>
<keyword evidence="1 3" id="KW-0853">WD repeat</keyword>
<dbReference type="Gene3D" id="2.130.10.10">
    <property type="entry name" value="YVTN repeat-like/Quinoprotein amine dehydrogenase"/>
    <property type="match status" value="2"/>
</dbReference>
<evidence type="ECO:0000256" key="2">
    <source>
        <dbReference type="ARBA" id="ARBA00022737"/>
    </source>
</evidence>
<feature type="repeat" description="WD" evidence="3">
    <location>
        <begin position="147"/>
        <end position="188"/>
    </location>
</feature>
<dbReference type="SMART" id="SM00175">
    <property type="entry name" value="RAB"/>
    <property type="match status" value="1"/>
</dbReference>
<dbReference type="PRINTS" id="PR00449">
    <property type="entry name" value="RASTRNSFRMNG"/>
</dbReference>
<dbReference type="PANTHER" id="PTHR19848">
    <property type="entry name" value="WD40 REPEAT PROTEIN"/>
    <property type="match status" value="1"/>
</dbReference>
<organism evidence="4">
    <name type="scientific">Candidatus Kentrum sp. UNK</name>
    <dbReference type="NCBI Taxonomy" id="2126344"/>
    <lineage>
        <taxon>Bacteria</taxon>
        <taxon>Pseudomonadati</taxon>
        <taxon>Pseudomonadota</taxon>
        <taxon>Gammaproteobacteria</taxon>
        <taxon>Candidatus Kentrum</taxon>
    </lineage>
</organism>
<dbReference type="InterPro" id="IPR036322">
    <property type="entry name" value="WD40_repeat_dom_sf"/>
</dbReference>
<accession>A0A451APA3</accession>
<dbReference type="Pfam" id="PF07676">
    <property type="entry name" value="PD40"/>
    <property type="match status" value="1"/>
</dbReference>
<dbReference type="SMART" id="SM00320">
    <property type="entry name" value="WD40"/>
    <property type="match status" value="6"/>
</dbReference>
<dbReference type="EMBL" id="CAADFZ010000168">
    <property type="protein sequence ID" value="VFK67825.1"/>
    <property type="molecule type" value="Genomic_DNA"/>
</dbReference>
<dbReference type="PROSITE" id="PS50082">
    <property type="entry name" value="WD_REPEATS_2"/>
    <property type="match status" value="4"/>
</dbReference>
<dbReference type="SUPFAM" id="SSF50978">
    <property type="entry name" value="WD40 repeat-like"/>
    <property type="match status" value="1"/>
</dbReference>
<dbReference type="PRINTS" id="PR00320">
    <property type="entry name" value="GPROTEINBRPT"/>
</dbReference>
<dbReference type="PROSITE" id="PS51419">
    <property type="entry name" value="RAB"/>
    <property type="match status" value="1"/>
</dbReference>
<evidence type="ECO:0000256" key="3">
    <source>
        <dbReference type="PROSITE-ProRule" id="PRU00221"/>
    </source>
</evidence>
<dbReference type="CDD" id="cd00200">
    <property type="entry name" value="WD40"/>
    <property type="match status" value="1"/>
</dbReference>
<protein>
    <submittedName>
        <fullName evidence="4">WD domain-containing protein, G-beta repeat-containing protein</fullName>
    </submittedName>
</protein>
<evidence type="ECO:0000256" key="1">
    <source>
        <dbReference type="ARBA" id="ARBA00022574"/>
    </source>
</evidence>
<reference evidence="4" key="1">
    <citation type="submission" date="2019-02" db="EMBL/GenBank/DDBJ databases">
        <authorList>
            <person name="Gruber-Vodicka R. H."/>
            <person name="Seah K. B. B."/>
        </authorList>
    </citation>
    <scope>NUCLEOTIDE SEQUENCE</scope>
    <source>
        <strain evidence="5">BECK_BY19</strain>
        <strain evidence="4">BECK_BY8</strain>
    </source>
</reference>
<dbReference type="AlphaFoldDB" id="A0A451APA3"/>
<dbReference type="GO" id="GO:0005525">
    <property type="term" value="F:GTP binding"/>
    <property type="evidence" value="ECO:0007669"/>
    <property type="project" value="InterPro"/>
</dbReference>
<dbReference type="PANTHER" id="PTHR19848:SF8">
    <property type="entry name" value="F-BOX AND WD REPEAT DOMAIN CONTAINING 7"/>
    <property type="match status" value="1"/>
</dbReference>
<dbReference type="Pfam" id="PF00071">
    <property type="entry name" value="Ras"/>
    <property type="match status" value="1"/>
</dbReference>
<sequence length="526" mass="58064">MTQRPQDSPHPALTLRRTLRGHTGGVLRMALSPDGRILASLSYDNTVRLWAVESGRLLHTLPHQESVACVAWSPYGRRLASGGGANNRKVTLWEVASGRRIRVLGGCDDRVTSVAWSPDGKWLASGEDRDEKVTLWETATGKLIRVLSGYPGSVYGIVWSPDGKRICFASSRDDLQLWDVERGEILRTLKGHTGTVTCIAWSPNNQHIASGSGDRTVRLWDVESGQCQMVLEGHTEWVISAAFLDAGRLLVTLSWGGRLILWRTDDGSEVMRVDRIGNTDPLSNFAVHPTLPILAAPGSSRGEINLWSIDFDLLRGTESTQSTVYVNAKAVLLGDSGVGKSGLGIRMADREFRETSSTHGAQFWHFPAGRLPGLPEHIQAELTLWDLAGQPEYRLTHQLFLDDVDVALLLFDCSDAGDPFRGVPYWAKVLRKHAPAHTRRFLVSSRADVSPVTVDRREINHALAEYGLDAHYKTSAATGEGVAELFGDLMAAIPWAELPRTSTPRLFQVVREFLLERKQVSASRQD</sequence>
<dbReference type="PROSITE" id="PS50294">
    <property type="entry name" value="WD_REPEATS_REGION"/>
    <property type="match status" value="3"/>
</dbReference>
<gene>
    <name evidence="4" type="ORF">BECKUNK1418G_GA0071005_11685</name>
    <name evidence="5" type="ORF">BECKUNK1418H_GA0071006_11665</name>
</gene>
<feature type="repeat" description="WD" evidence="3">
    <location>
        <begin position="231"/>
        <end position="272"/>
    </location>
</feature>
<dbReference type="InterPro" id="IPR001680">
    <property type="entry name" value="WD40_rpt"/>
</dbReference>
<dbReference type="InterPro" id="IPR019775">
    <property type="entry name" value="WD40_repeat_CS"/>
</dbReference>
<dbReference type="SUPFAM" id="SSF52540">
    <property type="entry name" value="P-loop containing nucleoside triphosphate hydrolases"/>
    <property type="match status" value="1"/>
</dbReference>
<name>A0A451APA3_9GAMM</name>
<feature type="repeat" description="WD" evidence="3">
    <location>
        <begin position="189"/>
        <end position="230"/>
    </location>
</feature>
<dbReference type="InterPro" id="IPR020472">
    <property type="entry name" value="WD40_PAC1"/>
</dbReference>
<dbReference type="Pfam" id="PF00400">
    <property type="entry name" value="WD40"/>
    <property type="match status" value="5"/>
</dbReference>
<dbReference type="InterPro" id="IPR027417">
    <property type="entry name" value="P-loop_NTPase"/>
</dbReference>
<dbReference type="PROSITE" id="PS00678">
    <property type="entry name" value="WD_REPEATS_1"/>
    <property type="match status" value="1"/>
</dbReference>
<dbReference type="SMART" id="SM00174">
    <property type="entry name" value="RHO"/>
    <property type="match status" value="1"/>
</dbReference>
<feature type="repeat" description="WD" evidence="3">
    <location>
        <begin position="19"/>
        <end position="60"/>
    </location>
</feature>
<dbReference type="InterPro" id="IPR015943">
    <property type="entry name" value="WD40/YVTN_repeat-like_dom_sf"/>
</dbReference>
<proteinExistence type="predicted"/>
<keyword evidence="2" id="KW-0677">Repeat</keyword>
<dbReference type="GO" id="GO:0003924">
    <property type="term" value="F:GTPase activity"/>
    <property type="evidence" value="ECO:0007669"/>
    <property type="project" value="InterPro"/>
</dbReference>
<dbReference type="EMBL" id="CAADGD010000166">
    <property type="protein sequence ID" value="VFK73139.1"/>
    <property type="molecule type" value="Genomic_DNA"/>
</dbReference>
<dbReference type="InterPro" id="IPR011659">
    <property type="entry name" value="WD40"/>
</dbReference>
<dbReference type="Gene3D" id="3.40.50.300">
    <property type="entry name" value="P-loop containing nucleotide triphosphate hydrolases"/>
    <property type="match status" value="1"/>
</dbReference>
<evidence type="ECO:0000313" key="5">
    <source>
        <dbReference type="EMBL" id="VFK73139.1"/>
    </source>
</evidence>